<dbReference type="InterPro" id="IPR002105">
    <property type="entry name" value="Dockerin_1_rpt"/>
</dbReference>
<dbReference type="GO" id="GO:0004553">
    <property type="term" value="F:hydrolase activity, hydrolyzing O-glycosyl compounds"/>
    <property type="evidence" value="ECO:0007669"/>
    <property type="project" value="InterPro"/>
</dbReference>
<evidence type="ECO:0000256" key="1">
    <source>
        <dbReference type="SAM" id="MobiDB-lite"/>
    </source>
</evidence>
<dbReference type="InterPro" id="IPR036439">
    <property type="entry name" value="Dockerin_dom_sf"/>
</dbReference>
<dbReference type="NCBIfam" id="TIGR01965">
    <property type="entry name" value="VCBS_repeat"/>
    <property type="match status" value="2"/>
</dbReference>
<keyword evidence="3" id="KW-1185">Reference proteome</keyword>
<reference evidence="2 3" key="1">
    <citation type="journal article" date="2000" name="Arch. Microbiol.">
        <title>Rhodobaca bogoriensis gen. nov. and sp. nov., an alkaliphilic purple nonsulfur bacterium from African Rift Valley soda lakes.</title>
        <authorList>
            <person name="Milford A.D."/>
            <person name="Achenbach L.A."/>
            <person name="Jung D.O."/>
            <person name="Madigan M.T."/>
        </authorList>
    </citation>
    <scope>NUCLEOTIDE SEQUENCE [LARGE SCALE GENOMIC DNA]</scope>
    <source>
        <strain evidence="2 3">2376</strain>
    </source>
</reference>
<dbReference type="Gene3D" id="2.60.40.10">
    <property type="entry name" value="Immunoglobulins"/>
    <property type="match status" value="1"/>
</dbReference>
<organism evidence="2 3">
    <name type="scientific">Rhabdonatronobacter sediminivivens</name>
    <dbReference type="NCBI Taxonomy" id="2743469"/>
    <lineage>
        <taxon>Bacteria</taxon>
        <taxon>Pseudomonadati</taxon>
        <taxon>Pseudomonadota</taxon>
        <taxon>Alphaproteobacteria</taxon>
        <taxon>Rhodobacterales</taxon>
        <taxon>Paracoccaceae</taxon>
        <taxon>Rhabdonatronobacter</taxon>
    </lineage>
</organism>
<dbReference type="Pfam" id="PF00404">
    <property type="entry name" value="Dockerin_1"/>
    <property type="match status" value="1"/>
</dbReference>
<feature type="compositionally biased region" description="Acidic residues" evidence="1">
    <location>
        <begin position="1"/>
        <end position="10"/>
    </location>
</feature>
<dbReference type="RefSeq" id="WP_179907022.1">
    <property type="nucleotide sequence ID" value="NZ_JACBXS010000037.1"/>
</dbReference>
<protein>
    <submittedName>
        <fullName evidence="2">Uncharacterized protein</fullName>
    </submittedName>
</protein>
<evidence type="ECO:0000313" key="2">
    <source>
        <dbReference type="EMBL" id="NYS26226.1"/>
    </source>
</evidence>
<evidence type="ECO:0000313" key="3">
    <source>
        <dbReference type="Proteomes" id="UP000529417"/>
    </source>
</evidence>
<comment type="caution">
    <text evidence="2">The sequence shown here is derived from an EMBL/GenBank/DDBJ whole genome shotgun (WGS) entry which is preliminary data.</text>
</comment>
<gene>
    <name evidence="2" type="ORF">HUK65_14620</name>
</gene>
<sequence>MSDESMEELPDGGPSEPPEDRARPYVAHFEWLPPLTHGDGIDAVTFSEGLSINSFGVVAGIAPGAQAFRWGWNDLELVTPRLEIIDLEVAYPQVRDLIISDAGTVVGSTWLTRVEARGDTHPAAVGFIWEDDARDLGLPTMSGEINGFVPTGLNESSTVVGVIRMIPEESGALTDWLPWIVPAGEPIQLVPLPTGLSETAARQATNIRINNSGDMVLQGRFDRDFGSEEWSFLITAEGTEVPLPIERGWSFLGLYDSFQALAVNFPQQQSAVYDFGSFRSLGDASYVGPSTPTPNAIGTPRLIADAMNDEGLVVGYMWIDPHDDASPLRPGMASLPLRTPFVWHDDALYNLKALVQSSTFADLLGDGYLATAVDVANDGWITGTGFPAPEGETGRSARTAFRMQLDFDIRWLDAVDGLFADGSNWTTSFSPTGSQSAMFDAVGAYVVTFDADAAHGSATVLAGDVSFALDGHEYRLQSLSVQSTDDLSVAARVLGTFETEDGVSAVRLPDGRLTVDDVFVGPRGILSHDGWLLVGDVFLDDFETAATRDGTDVDLHVIDRLQVAAGGRVGGAEFDYGAIVDGAGETGLVQIDGLGAIMHHVQIDVGGVHGGLVEVTGGGQLVSDAVLAVGADVEAGSRVRVAGFAVDDDGGIIHSAVEASTILLGLVGLPPGGPREGALLVEERGHVYADEIRLGFLGGMRGELEVRGEGSRLAGQTTTHSLLEVGVGGEGLMLIREGAQVFAATTIGGSASVSSDLQFGDGQVSVMGQGADVPAAFNTLLDSPLLVVGETGTGGLLISDGGRVETNRALIGEFDTGFGSVIVVGEGSILDLSFADAELSDVPGPIIFPELWVGREGGARLQVLDGGSVVVAPDNAGVMHVGSALVEIRNGGSITSGAANIGTGATVIGDDGSWHIPEGSTINLGGRLEIGSSPGRFLIDGDLTVLETGAIEIEFAGLAPGQFDVLEVTGDLYLGGTLELSFIDGYQPGADDVFDFLKVGGSVIGDFDQVVMSAPDAEPAFDLIWEDGGLRYVSITLLGLNDLGDLNLTAVQDSPPVSGSIWPGQGETSLRVSAVNGEAIEDEVEIAGALGLLRIGSDGAFRYDPNAAQRLPEGVVEGDVFVVTVTDQDDRSTDVTIDINVAGINDPASIAGDSTGLVVEGDPDRAQVAGVLSVTDPDAGEDRFAEVGTATLAGDFGTFAFGHETGAWSYALDNDASAVQALPEGAEVADTLTVSSLDGTASETITVTIRGAGVRETGTPEPDPVEPVPAHTLEGLVADRGGRALEGVEIIFSPDDGASYSAEADSSGSFGFELDTGMSGHLDATRPYDPVTDGRPSALDALDVLRLAVGLTPSFGPATPEAFIAADINADGRVTALDALEVLRAAVGLESEHGPRWVFVDADADLTHIDRDTVEYDTGVMVDALTQDAEVSMTGILLGSMQEFA</sequence>
<dbReference type="Gene3D" id="1.10.1330.10">
    <property type="entry name" value="Dockerin domain"/>
    <property type="match status" value="1"/>
</dbReference>
<accession>A0A7Z0L0H7</accession>
<proteinExistence type="predicted"/>
<dbReference type="GO" id="GO:0000272">
    <property type="term" value="P:polysaccharide catabolic process"/>
    <property type="evidence" value="ECO:0007669"/>
    <property type="project" value="InterPro"/>
</dbReference>
<name>A0A7Z0L0H7_9RHOB</name>
<dbReference type="EMBL" id="JACBXS010000037">
    <property type="protein sequence ID" value="NYS26226.1"/>
    <property type="molecule type" value="Genomic_DNA"/>
</dbReference>
<dbReference type="InterPro" id="IPR013783">
    <property type="entry name" value="Ig-like_fold"/>
</dbReference>
<dbReference type="InterPro" id="IPR010221">
    <property type="entry name" value="VCBS_dom"/>
</dbReference>
<dbReference type="Proteomes" id="UP000529417">
    <property type="component" value="Unassembled WGS sequence"/>
</dbReference>
<feature type="region of interest" description="Disordered" evidence="1">
    <location>
        <begin position="1"/>
        <end position="21"/>
    </location>
</feature>